<name>E6KZV5_9PAST</name>
<evidence type="ECO:0000313" key="2">
    <source>
        <dbReference type="Proteomes" id="UP000032871"/>
    </source>
</evidence>
<evidence type="ECO:0000313" key="1">
    <source>
        <dbReference type="EMBL" id="EFU67052.1"/>
    </source>
</evidence>
<dbReference type="EMBL" id="AEPS01000011">
    <property type="protein sequence ID" value="EFU67052.1"/>
    <property type="molecule type" value="Genomic_DNA"/>
</dbReference>
<dbReference type="AlphaFoldDB" id="E6KZV5"/>
<keyword evidence="2" id="KW-1185">Reference proteome</keyword>
<comment type="caution">
    <text evidence="1">The sequence shown here is derived from an EMBL/GenBank/DDBJ whole genome shotgun (WGS) entry which is preliminary data.</text>
</comment>
<accession>E6KZV5</accession>
<protein>
    <submittedName>
        <fullName evidence="1">HAD family hydrolase</fullName>
    </submittedName>
</protein>
<keyword evidence="1" id="KW-0378">Hydrolase</keyword>
<proteinExistence type="predicted"/>
<dbReference type="HOGENOM" id="CLU_3246196_0_0_6"/>
<dbReference type="GO" id="GO:0016787">
    <property type="term" value="F:hydrolase activity"/>
    <property type="evidence" value="ECO:0007669"/>
    <property type="project" value="UniProtKB-KW"/>
</dbReference>
<dbReference type="Proteomes" id="UP000032871">
    <property type="component" value="Unassembled WGS sequence"/>
</dbReference>
<sequence length="42" mass="5039">MLKQGIPFIPVSARPPYAITPYTEQLWGTTWYDLLQRRINFR</sequence>
<gene>
    <name evidence="1" type="primary">cof2</name>
    <name evidence="1" type="ORF">HMPREF9064_1687</name>
</gene>
<organism evidence="1 2">
    <name type="scientific">Aggregatibacter segnis ATCC 33393</name>
    <dbReference type="NCBI Taxonomy" id="888057"/>
    <lineage>
        <taxon>Bacteria</taxon>
        <taxon>Pseudomonadati</taxon>
        <taxon>Pseudomonadota</taxon>
        <taxon>Gammaproteobacteria</taxon>
        <taxon>Pasteurellales</taxon>
        <taxon>Pasteurellaceae</taxon>
        <taxon>Aggregatibacter</taxon>
    </lineage>
</organism>
<reference evidence="1 2" key="1">
    <citation type="submission" date="2010-12" db="EMBL/GenBank/DDBJ databases">
        <authorList>
            <person name="Muzny D."/>
            <person name="Qin X."/>
            <person name="Deng J."/>
            <person name="Jiang H."/>
            <person name="Liu Y."/>
            <person name="Qu J."/>
            <person name="Song X.-Z."/>
            <person name="Zhang L."/>
            <person name="Thornton R."/>
            <person name="Coyle M."/>
            <person name="Francisco L."/>
            <person name="Jackson L."/>
            <person name="Javaid M."/>
            <person name="Korchina V."/>
            <person name="Kovar C."/>
            <person name="Mata R."/>
            <person name="Mathew T."/>
            <person name="Ngo R."/>
            <person name="Nguyen L."/>
            <person name="Nguyen N."/>
            <person name="Okwuonu G."/>
            <person name="Ongeri F."/>
            <person name="Pham C."/>
            <person name="Simmons D."/>
            <person name="Wilczek-Boney K."/>
            <person name="Hale W."/>
            <person name="Jakkamsetti A."/>
            <person name="Pham P."/>
            <person name="Ruth R."/>
            <person name="San Lucas F."/>
            <person name="Warren J."/>
            <person name="Zhang J."/>
            <person name="Zhao Z."/>
            <person name="Zhou C."/>
            <person name="Zhu D."/>
            <person name="Lee S."/>
            <person name="Bess C."/>
            <person name="Blankenburg K."/>
            <person name="Forbes L."/>
            <person name="Fu Q."/>
            <person name="Gubbala S."/>
            <person name="Hirani K."/>
            <person name="Jayaseelan J.C."/>
            <person name="Lara F."/>
            <person name="Munidasa M."/>
            <person name="Palculict T."/>
            <person name="Patil S."/>
            <person name="Pu L.-L."/>
            <person name="Saada N."/>
            <person name="Tang L."/>
            <person name="Weissenberger G."/>
            <person name="Zhu Y."/>
            <person name="Hemphill L."/>
            <person name="Shang Y."/>
            <person name="Youmans B."/>
            <person name="Ayvaz T."/>
            <person name="Ross M."/>
            <person name="Santibanez J."/>
            <person name="Aqrawi P."/>
            <person name="Gross S."/>
            <person name="Joshi V."/>
            <person name="Fowler G."/>
            <person name="Nazareth L."/>
            <person name="Reid J."/>
            <person name="Worley K."/>
            <person name="Petrosino J."/>
            <person name="Highlander S."/>
            <person name="Gibbs R."/>
        </authorList>
    </citation>
    <scope>NUCLEOTIDE SEQUENCE [LARGE SCALE GENOMIC DNA]</scope>
    <source>
        <strain evidence="1 2">ATCC 33393</strain>
    </source>
</reference>